<evidence type="ECO:0000256" key="2">
    <source>
        <dbReference type="SAM" id="SignalP"/>
    </source>
</evidence>
<feature type="chain" id="PRO_5021203417" description="AAA+ ATPase domain-containing protein" evidence="2">
    <location>
        <begin position="23"/>
        <end position="399"/>
    </location>
</feature>
<dbReference type="EMBL" id="SKBN01000050">
    <property type="protein sequence ID" value="TGJ85217.1"/>
    <property type="molecule type" value="Genomic_DNA"/>
</dbReference>
<dbReference type="Proteomes" id="UP000297716">
    <property type="component" value="Unassembled WGS sequence"/>
</dbReference>
<feature type="signal peptide" evidence="2">
    <location>
        <begin position="1"/>
        <end position="22"/>
    </location>
</feature>
<keyword evidence="5" id="KW-1185">Reference proteome</keyword>
<dbReference type="Gene3D" id="3.40.50.300">
    <property type="entry name" value="P-loop containing nucleotide triphosphate hydrolases"/>
    <property type="match status" value="1"/>
</dbReference>
<name>A0A4Z0YN75_9PEZI</name>
<dbReference type="PANTHER" id="PTHR46411">
    <property type="entry name" value="FAMILY ATPASE, PUTATIVE-RELATED"/>
    <property type="match status" value="1"/>
</dbReference>
<dbReference type="InterPro" id="IPR003959">
    <property type="entry name" value="ATPase_AAA_core"/>
</dbReference>
<dbReference type="InterPro" id="IPR027417">
    <property type="entry name" value="P-loop_NTPase"/>
</dbReference>
<reference evidence="4 5" key="1">
    <citation type="submission" date="2019-03" db="EMBL/GenBank/DDBJ databases">
        <title>Draft genome sequence of Xylaria hypoxylon DSM 108379, a ubiquitous saprotrophic-parasitic fungi on hardwood.</title>
        <authorList>
            <person name="Buettner E."/>
            <person name="Leonhardt S."/>
            <person name="Gebauer A.M."/>
            <person name="Liers C."/>
            <person name="Hofrichter M."/>
            <person name="Kellner H."/>
        </authorList>
    </citation>
    <scope>NUCLEOTIDE SEQUENCE [LARGE SCALE GENOMIC DNA]</scope>
    <source>
        <strain evidence="4 5">DSM 108379</strain>
    </source>
</reference>
<feature type="compositionally biased region" description="Polar residues" evidence="1">
    <location>
        <begin position="81"/>
        <end position="90"/>
    </location>
</feature>
<protein>
    <recommendedName>
        <fullName evidence="3">AAA+ ATPase domain-containing protein</fullName>
    </recommendedName>
</protein>
<comment type="caution">
    <text evidence="4">The sequence shown here is derived from an EMBL/GenBank/DDBJ whole genome shotgun (WGS) entry which is preliminary data.</text>
</comment>
<evidence type="ECO:0000313" key="5">
    <source>
        <dbReference type="Proteomes" id="UP000297716"/>
    </source>
</evidence>
<dbReference type="InterPro" id="IPR003593">
    <property type="entry name" value="AAA+_ATPase"/>
</dbReference>
<evidence type="ECO:0000313" key="4">
    <source>
        <dbReference type="EMBL" id="TGJ85217.1"/>
    </source>
</evidence>
<gene>
    <name evidence="4" type="ORF">E0Z10_g3542</name>
</gene>
<dbReference type="SUPFAM" id="SSF52540">
    <property type="entry name" value="P-loop containing nucleoside triphosphate hydrolases"/>
    <property type="match status" value="1"/>
</dbReference>
<dbReference type="PANTHER" id="PTHR46411:SF3">
    <property type="entry name" value="AAA+ ATPASE DOMAIN-CONTAINING PROTEIN"/>
    <property type="match status" value="1"/>
</dbReference>
<keyword evidence="2" id="KW-0732">Signal</keyword>
<sequence length="399" mass="45099">MELSAALSSGARFLLTTLFVFCQHFVREGLATLAKPTQTQANRDNVPSIQDTFNQKTPYKRYDALHVQNISVLSKLPHSIMTRSSQRSTPNPLPPAREESKRPKSSRTVITDKANIHLVNTIALERPQVNLLQAMTYDLNNFQTGTSKKDHIEKHKLNKDLVNTFALEQNVQTGTDNKDYIWSPERIEGKGRGRIIILHGVPGVGKTYTVECIAEWSGRPLLRLSCAELGLDPVKLESQLQSYLRRAERWKAILLMDEADVYMSSRLSHNPEHTGAVSVFLRALEYYTGIIFLTTNRAILIDKAIINRALLIMEYKPLNREQINKIANNCIKWAEGTDLEFDADVADHFKCVLMGSNTTSKVPTEAPAEVSSSYDWDGREIMQGNQNLPNLIVRLVWHS</sequence>
<dbReference type="GO" id="GO:0016887">
    <property type="term" value="F:ATP hydrolysis activity"/>
    <property type="evidence" value="ECO:0007669"/>
    <property type="project" value="InterPro"/>
</dbReference>
<dbReference type="STRING" id="37992.A0A4Z0YN75"/>
<evidence type="ECO:0000259" key="3">
    <source>
        <dbReference type="SMART" id="SM00382"/>
    </source>
</evidence>
<dbReference type="SMART" id="SM00382">
    <property type="entry name" value="AAA"/>
    <property type="match status" value="1"/>
</dbReference>
<dbReference type="Pfam" id="PF00004">
    <property type="entry name" value="AAA"/>
    <property type="match status" value="1"/>
</dbReference>
<feature type="domain" description="AAA+ ATPase" evidence="3">
    <location>
        <begin position="192"/>
        <end position="319"/>
    </location>
</feature>
<dbReference type="GO" id="GO:0005524">
    <property type="term" value="F:ATP binding"/>
    <property type="evidence" value="ECO:0007669"/>
    <property type="project" value="InterPro"/>
</dbReference>
<feature type="region of interest" description="Disordered" evidence="1">
    <location>
        <begin position="78"/>
        <end position="107"/>
    </location>
</feature>
<dbReference type="AlphaFoldDB" id="A0A4Z0YN75"/>
<proteinExistence type="predicted"/>
<dbReference type="CDD" id="cd19481">
    <property type="entry name" value="RecA-like_protease"/>
    <property type="match status" value="1"/>
</dbReference>
<evidence type="ECO:0000256" key="1">
    <source>
        <dbReference type="SAM" id="MobiDB-lite"/>
    </source>
</evidence>
<accession>A0A4Z0YN75</accession>
<dbReference type="OrthoDB" id="10042665at2759"/>
<organism evidence="4 5">
    <name type="scientific">Xylaria hypoxylon</name>
    <dbReference type="NCBI Taxonomy" id="37992"/>
    <lineage>
        <taxon>Eukaryota</taxon>
        <taxon>Fungi</taxon>
        <taxon>Dikarya</taxon>
        <taxon>Ascomycota</taxon>
        <taxon>Pezizomycotina</taxon>
        <taxon>Sordariomycetes</taxon>
        <taxon>Xylariomycetidae</taxon>
        <taxon>Xylariales</taxon>
        <taxon>Xylariaceae</taxon>
        <taxon>Xylaria</taxon>
    </lineage>
</organism>